<dbReference type="NCBIfam" id="TIGR00594">
    <property type="entry name" value="polc"/>
    <property type="match status" value="1"/>
</dbReference>
<evidence type="ECO:0000256" key="7">
    <source>
        <dbReference type="ARBA" id="ARBA00022705"/>
    </source>
</evidence>
<dbReference type="Pfam" id="PF20914">
    <property type="entry name" value="DNA_pol_IIIA_C"/>
    <property type="match status" value="1"/>
</dbReference>
<keyword evidence="4" id="KW-0963">Cytoplasm</keyword>
<dbReference type="InterPro" id="IPR012340">
    <property type="entry name" value="NA-bd_OB-fold"/>
</dbReference>
<dbReference type="InterPro" id="IPR041931">
    <property type="entry name" value="DNA_pol3_alpha_thumb_dom"/>
</dbReference>
<keyword evidence="5" id="KW-0808">Transferase</keyword>
<dbReference type="PANTHER" id="PTHR32294:SF0">
    <property type="entry name" value="DNA POLYMERASE III SUBUNIT ALPHA"/>
    <property type="match status" value="1"/>
</dbReference>
<evidence type="ECO:0000256" key="3">
    <source>
        <dbReference type="ARBA" id="ARBA00019114"/>
    </source>
</evidence>
<evidence type="ECO:0000313" key="12">
    <source>
        <dbReference type="Proteomes" id="UP001157186"/>
    </source>
</evidence>
<dbReference type="SUPFAM" id="SSF89550">
    <property type="entry name" value="PHP domain-like"/>
    <property type="match status" value="1"/>
</dbReference>
<dbReference type="InterPro" id="IPR029460">
    <property type="entry name" value="DNAPol_HHH"/>
</dbReference>
<evidence type="ECO:0000256" key="4">
    <source>
        <dbReference type="ARBA" id="ARBA00022490"/>
    </source>
</evidence>
<dbReference type="InterPro" id="IPR004805">
    <property type="entry name" value="DnaE2/DnaE/PolC"/>
</dbReference>
<keyword evidence="12" id="KW-1185">Reference proteome</keyword>
<comment type="catalytic activity">
    <reaction evidence="9">
        <text>DNA(n) + a 2'-deoxyribonucleoside 5'-triphosphate = DNA(n+1) + diphosphate</text>
        <dbReference type="Rhea" id="RHEA:22508"/>
        <dbReference type="Rhea" id="RHEA-COMP:17339"/>
        <dbReference type="Rhea" id="RHEA-COMP:17340"/>
        <dbReference type="ChEBI" id="CHEBI:33019"/>
        <dbReference type="ChEBI" id="CHEBI:61560"/>
        <dbReference type="ChEBI" id="CHEBI:173112"/>
        <dbReference type="EC" id="2.7.7.7"/>
    </reaction>
</comment>
<dbReference type="InterPro" id="IPR049821">
    <property type="entry name" value="PolIIIA_DnaE1_PHP"/>
</dbReference>
<keyword evidence="6" id="KW-0548">Nucleotidyltransferase</keyword>
<evidence type="ECO:0000259" key="10">
    <source>
        <dbReference type="SMART" id="SM00481"/>
    </source>
</evidence>
<dbReference type="InterPro" id="IPR016195">
    <property type="entry name" value="Pol/histidinol_Pase-like"/>
</dbReference>
<dbReference type="Gene3D" id="3.20.20.140">
    <property type="entry name" value="Metal-dependent hydrolases"/>
    <property type="match status" value="1"/>
</dbReference>
<dbReference type="CDD" id="cd04485">
    <property type="entry name" value="DnaE_OBF"/>
    <property type="match status" value="1"/>
</dbReference>
<dbReference type="PANTHER" id="PTHR32294">
    <property type="entry name" value="DNA POLYMERASE III SUBUNIT ALPHA"/>
    <property type="match status" value="1"/>
</dbReference>
<evidence type="ECO:0000313" key="11">
    <source>
        <dbReference type="EMBL" id="GLX77182.1"/>
    </source>
</evidence>
<dbReference type="SMART" id="SM00481">
    <property type="entry name" value="POLIIIAc"/>
    <property type="match status" value="1"/>
</dbReference>
<keyword evidence="8 11" id="KW-0239">DNA-directed DNA polymerase</keyword>
<evidence type="ECO:0000256" key="9">
    <source>
        <dbReference type="ARBA" id="ARBA00049244"/>
    </source>
</evidence>
<dbReference type="GO" id="GO:0003887">
    <property type="term" value="F:DNA-directed DNA polymerase activity"/>
    <property type="evidence" value="ECO:0007669"/>
    <property type="project" value="UniProtKB-KW"/>
</dbReference>
<dbReference type="InterPro" id="IPR004365">
    <property type="entry name" value="NA-bd_OB_tRNA"/>
</dbReference>
<dbReference type="RefSeq" id="WP_284243025.1">
    <property type="nucleotide sequence ID" value="NZ_BSST01000001.1"/>
</dbReference>
<dbReference type="Gene3D" id="1.10.10.1600">
    <property type="entry name" value="Bacterial DNA polymerase III alpha subunit, thumb domain"/>
    <property type="match status" value="1"/>
</dbReference>
<evidence type="ECO:0000256" key="8">
    <source>
        <dbReference type="ARBA" id="ARBA00022932"/>
    </source>
</evidence>
<feature type="domain" description="Polymerase/histidinol phosphatase N-terminal" evidence="10">
    <location>
        <begin position="28"/>
        <end position="95"/>
    </location>
</feature>
<dbReference type="EMBL" id="BSST01000001">
    <property type="protein sequence ID" value="GLX77182.1"/>
    <property type="molecule type" value="Genomic_DNA"/>
</dbReference>
<dbReference type="Proteomes" id="UP001157186">
    <property type="component" value="Unassembled WGS sequence"/>
</dbReference>
<gene>
    <name evidence="11" type="primary">dnaE</name>
    <name evidence="11" type="ORF">tinsulaeT_05220</name>
</gene>
<dbReference type="Gene3D" id="2.40.50.140">
    <property type="entry name" value="Nucleic acid-binding proteins"/>
    <property type="match status" value="1"/>
</dbReference>
<sequence length="1191" mass="133048">MSQDIDTQQLVEGGDSEAEQIAPAPQFVHLRVHSDFSMSDGLNKVKPIISKAADLQMPAIALTDQTNLCGLVKYYHAAHGAGIKPIIGSDFWVQSEELGDALFRLVVLATDNTGYKNLTELISKAYLRGHVQNKAVIDKEWLIEYAPGLIILSGGREGDVGQALLKGNHTQVEQMVAFYQQYFPERYYLELIRTGRENEENYLHLAVALAEQQHLPVVATNEVVFLTEDLFEAHEIRVAIHDGFTLDDKRRPKKYSPQQYLRSEAEMLELFADIPEALENTVEIAKRCNVTVRLGEYFLPDFPTDGMTIEDYLVKVSEEGLQERLEFLFDKDAPDFAEKRKPYDERLAIELEVINNMGFPGYFLIVMEFIQWSKDNNIPVGPGRGSGAGSLVAYAQKITDLDPLEFDLLFERFLNPERVSMPDFDIDFCMDRRDEVIDHVAELYGRDAVSQIITFGTMAAKAVIRDVGRVLGHPYGFVDRISKLVPGDPGMTLAKAFDAEPKLPEVYAQDSEVKDLIDMCRILEGTTRNAGKHAGGVVISPTTITDFAPLYCDDEGKNPVTQFDKNDVEDAGLVKFDFLGLRTLTILQWAIEMADEKLLKAGKEPIDIAAIPLEDKKSFKLLLSSQTTAVFQLESSGMKALIDKLKPDCFEDIIALVALFRPGPLQSGMVDNFIERKHGREEISYPDSTWQHEDLKPILEPTYGIILYQEQVMQIAQVLAGYTLGGADMLRRAMGKKKPEEMAKQRAGFEQGAINRGVDGELAMKIFDLVEKFAGYGFNKSHSAAYALVSYQTLWMKAHYPAPFMAAVMSADMDNTDKIVTLVDECKNMGLDLLPPDVNSGQYKFTVNDDNQIVYGIGAVKGVGEGPIEAIIAARESGGPFADLFDFCARVDLKKTNKRVLERLVKSGAMDNLGPKLQIKDKEAPHRAALFESLPEAIKAAEQHAKAQAIGQDDLFGLINEQPEDTRQAFKEVAPWPEEVWLDGEKETLGLYLTGHPINRYLKEIKKYSSGRLVSMQPTGKDKSVTAVGLVIGVRVMVNKRGRRWALVTLDDKSARMDVRLFPDDYDRFAELLESDAILVCSGQVSFDDYSGGITMTGRDIMTIADARENYVSSLDVSIDKNEVSSGFVEQFSELLSEYKDGTCPVRVFYQRDEAQAMLELGVQWRVTPQDALLNQLKGLLGEEKVALEFK</sequence>
<dbReference type="Pfam" id="PF02811">
    <property type="entry name" value="PHP"/>
    <property type="match status" value="1"/>
</dbReference>
<keyword evidence="7" id="KW-0235">DNA replication</keyword>
<dbReference type="Pfam" id="PF07733">
    <property type="entry name" value="DNA_pol3_alpha"/>
    <property type="match status" value="1"/>
</dbReference>
<name>A0ABQ6GP93_9GAMM</name>
<comment type="caution">
    <text evidence="11">The sequence shown here is derived from an EMBL/GenBank/DDBJ whole genome shotgun (WGS) entry which is preliminary data.</text>
</comment>
<dbReference type="EC" id="2.7.7.7" evidence="2"/>
<accession>A0ABQ6GP93</accession>
<dbReference type="InterPro" id="IPR040982">
    <property type="entry name" value="DNA_pol3_finger"/>
</dbReference>
<dbReference type="InterPro" id="IPR048472">
    <property type="entry name" value="DNA_pol_IIIA_C"/>
</dbReference>
<evidence type="ECO:0000256" key="1">
    <source>
        <dbReference type="ARBA" id="ARBA00004496"/>
    </source>
</evidence>
<evidence type="ECO:0000256" key="2">
    <source>
        <dbReference type="ARBA" id="ARBA00012417"/>
    </source>
</evidence>
<evidence type="ECO:0000256" key="6">
    <source>
        <dbReference type="ARBA" id="ARBA00022695"/>
    </source>
</evidence>
<dbReference type="NCBIfam" id="NF004226">
    <property type="entry name" value="PRK05673.1"/>
    <property type="match status" value="1"/>
</dbReference>
<dbReference type="CDD" id="cd07433">
    <property type="entry name" value="PHP_PolIIIA_DnaE1"/>
    <property type="match status" value="1"/>
</dbReference>
<reference evidence="11 12" key="1">
    <citation type="submission" date="2023-03" db="EMBL/GenBank/DDBJ databases">
        <title>Draft genome sequence of Thalassotalea insulae KCTC 62186T.</title>
        <authorList>
            <person name="Sawabe T."/>
        </authorList>
    </citation>
    <scope>NUCLEOTIDE SEQUENCE [LARGE SCALE GENOMIC DNA]</scope>
    <source>
        <strain evidence="11 12">KCTC 62186</strain>
    </source>
</reference>
<dbReference type="InterPro" id="IPR003141">
    <property type="entry name" value="Pol/His_phosphatase_N"/>
</dbReference>
<dbReference type="Pfam" id="PF14579">
    <property type="entry name" value="HHH_6"/>
    <property type="match status" value="1"/>
</dbReference>
<dbReference type="Pfam" id="PF17657">
    <property type="entry name" value="DNA_pol3_finger"/>
    <property type="match status" value="1"/>
</dbReference>
<protein>
    <recommendedName>
        <fullName evidence="3">DNA polymerase III subunit alpha</fullName>
        <ecNumber evidence="2">2.7.7.7</ecNumber>
    </recommendedName>
</protein>
<dbReference type="Pfam" id="PF01336">
    <property type="entry name" value="tRNA_anti-codon"/>
    <property type="match status" value="1"/>
</dbReference>
<proteinExistence type="predicted"/>
<dbReference type="InterPro" id="IPR011708">
    <property type="entry name" value="DNA_pol3_alpha_NTPase_dom"/>
</dbReference>
<dbReference type="Gene3D" id="1.10.150.870">
    <property type="match status" value="1"/>
</dbReference>
<dbReference type="InterPro" id="IPR004013">
    <property type="entry name" value="PHP_dom"/>
</dbReference>
<organism evidence="11 12">
    <name type="scientific">Thalassotalea insulae</name>
    <dbReference type="NCBI Taxonomy" id="2056778"/>
    <lineage>
        <taxon>Bacteria</taxon>
        <taxon>Pseudomonadati</taxon>
        <taxon>Pseudomonadota</taxon>
        <taxon>Gammaproteobacteria</taxon>
        <taxon>Alteromonadales</taxon>
        <taxon>Colwelliaceae</taxon>
        <taxon>Thalassotalea</taxon>
    </lineage>
</organism>
<evidence type="ECO:0000256" key="5">
    <source>
        <dbReference type="ARBA" id="ARBA00022679"/>
    </source>
</evidence>
<comment type="subcellular location">
    <subcellularLocation>
        <location evidence="1">Cytoplasm</location>
    </subcellularLocation>
</comment>